<dbReference type="PROSITE" id="PS51767">
    <property type="entry name" value="PEPTIDASE_A1"/>
    <property type="match status" value="1"/>
</dbReference>
<evidence type="ECO:0000313" key="12">
    <source>
        <dbReference type="Proteomes" id="UP000265631"/>
    </source>
</evidence>
<comment type="caution">
    <text evidence="11">The sequence shown here is derived from an EMBL/GenBank/DDBJ whole genome shotgun (WGS) entry which is preliminary data.</text>
</comment>
<dbReference type="OrthoDB" id="5361565at2759"/>
<dbReference type="GO" id="GO:0031505">
    <property type="term" value="P:fungal-type cell wall organization"/>
    <property type="evidence" value="ECO:0007669"/>
    <property type="project" value="TreeGrafter"/>
</dbReference>
<evidence type="ECO:0000256" key="8">
    <source>
        <dbReference type="SAM" id="Phobius"/>
    </source>
</evidence>
<keyword evidence="8" id="KW-0812">Transmembrane</keyword>
<dbReference type="InterPro" id="IPR033121">
    <property type="entry name" value="PEPTIDASE_A1"/>
</dbReference>
<evidence type="ECO:0000313" key="11">
    <source>
        <dbReference type="EMBL" id="RFN52217.1"/>
    </source>
</evidence>
<dbReference type="Proteomes" id="UP000265631">
    <property type="component" value="Unassembled WGS sequence"/>
</dbReference>
<dbReference type="Gene3D" id="2.40.70.10">
    <property type="entry name" value="Acid Proteases"/>
    <property type="match status" value="2"/>
</dbReference>
<evidence type="ECO:0000256" key="6">
    <source>
        <dbReference type="ARBA" id="ARBA00023145"/>
    </source>
</evidence>
<comment type="similarity">
    <text evidence="1">Belongs to the peptidase A1 family.</text>
</comment>
<organism evidence="11 12">
    <name type="scientific">Fusarium flagelliforme</name>
    <dbReference type="NCBI Taxonomy" id="2675880"/>
    <lineage>
        <taxon>Eukaryota</taxon>
        <taxon>Fungi</taxon>
        <taxon>Dikarya</taxon>
        <taxon>Ascomycota</taxon>
        <taxon>Pezizomycotina</taxon>
        <taxon>Sordariomycetes</taxon>
        <taxon>Hypocreomycetidae</taxon>
        <taxon>Hypocreales</taxon>
        <taxon>Nectriaceae</taxon>
        <taxon>Fusarium</taxon>
        <taxon>Fusarium incarnatum-equiseti species complex</taxon>
    </lineage>
</organism>
<dbReference type="STRING" id="2594813.A0A395MWV9"/>
<gene>
    <name evidence="11" type="ORF">FIE12Z_3485</name>
</gene>
<dbReference type="Pfam" id="PF00026">
    <property type="entry name" value="Asp"/>
    <property type="match status" value="1"/>
</dbReference>
<proteinExistence type="inferred from homology"/>
<sequence>MRRFLSVLLFMRAALASSCDAEPLVLPLRDVQILGDNKQSLMRGIPAEVGTPPQKIVLLPWADLNNTIIYNSEPHCMNDTMYSEKSCMVERGGLFNEKVSKSFTMTKNLIEAGGAPNETIFKGSVYGIKTLPEKSIGGIDKLKLEGAVEVPKFSFGIPTSNWDDSHTTLSALGLGRNSTYLNALRKAEKITSRVWSIFWGQFGSEKPFDGSLMLGGYDEAKVPGKNYTAPLVYDHFDQAQGCYTGMRVTVRDIKINFVGGTNASLFTAGTALNFCIDPAHHLLMQAPTDVFDKFKTTAGVEGGHSTSDLHWMAFQPSKRKQFHGDLTFYLDSGLEIRVPNNQFVFPEAEIDKAGSRVYNQTQQSILINDIEDEALILGRYFLTAAYLMVNQDAGTFTLWKANVTEESKPVRVFDEKTGKKCGDKASGVIQPSASSTAKPENESQEGRTSPSGGVIGGIVVGSILGATVIAAGVYYALSQYRKRRMKKNTFYYYPAHGDMQRSNVHEMDSTSSPQAAKAERKIIVF</sequence>
<dbReference type="AlphaFoldDB" id="A0A395MWV9"/>
<protein>
    <recommendedName>
        <fullName evidence="10">Peptidase A1 domain-containing protein</fullName>
    </recommendedName>
</protein>
<dbReference type="PANTHER" id="PTHR47965:SF12">
    <property type="entry name" value="ASPARTIC PROTEINASE 3-RELATED"/>
    <property type="match status" value="1"/>
</dbReference>
<keyword evidence="4" id="KW-0064">Aspartyl protease</keyword>
<dbReference type="GO" id="GO:0006508">
    <property type="term" value="P:proteolysis"/>
    <property type="evidence" value="ECO:0007669"/>
    <property type="project" value="UniProtKB-KW"/>
</dbReference>
<evidence type="ECO:0000256" key="3">
    <source>
        <dbReference type="ARBA" id="ARBA00022729"/>
    </source>
</evidence>
<keyword evidence="5" id="KW-0378">Hydrolase</keyword>
<evidence type="ECO:0000256" key="7">
    <source>
        <dbReference type="SAM" id="MobiDB-lite"/>
    </source>
</evidence>
<dbReference type="InterPro" id="IPR021109">
    <property type="entry name" value="Peptidase_aspartic_dom_sf"/>
</dbReference>
<evidence type="ECO:0000259" key="10">
    <source>
        <dbReference type="PROSITE" id="PS51767"/>
    </source>
</evidence>
<evidence type="ECO:0000256" key="5">
    <source>
        <dbReference type="ARBA" id="ARBA00022801"/>
    </source>
</evidence>
<dbReference type="InterPro" id="IPR001461">
    <property type="entry name" value="Aspartic_peptidase_A1"/>
</dbReference>
<dbReference type="GO" id="GO:0005576">
    <property type="term" value="C:extracellular region"/>
    <property type="evidence" value="ECO:0007669"/>
    <property type="project" value="TreeGrafter"/>
</dbReference>
<feature type="region of interest" description="Disordered" evidence="7">
    <location>
        <begin position="418"/>
        <end position="451"/>
    </location>
</feature>
<dbReference type="EMBL" id="PXXK01000075">
    <property type="protein sequence ID" value="RFN52217.1"/>
    <property type="molecule type" value="Genomic_DNA"/>
</dbReference>
<dbReference type="GO" id="GO:0009277">
    <property type="term" value="C:fungal-type cell wall"/>
    <property type="evidence" value="ECO:0007669"/>
    <property type="project" value="TreeGrafter"/>
</dbReference>
<feature type="signal peptide" evidence="9">
    <location>
        <begin position="1"/>
        <end position="21"/>
    </location>
</feature>
<keyword evidence="12" id="KW-1185">Reference proteome</keyword>
<evidence type="ECO:0000256" key="1">
    <source>
        <dbReference type="ARBA" id="ARBA00007447"/>
    </source>
</evidence>
<keyword evidence="8" id="KW-0472">Membrane</keyword>
<accession>A0A395MWV9</accession>
<reference evidence="11 12" key="1">
    <citation type="journal article" date="2018" name="PLoS Pathog.">
        <title>Evolution of structural diversity of trichothecenes, a family of toxins produced by plant pathogenic and entomopathogenic fungi.</title>
        <authorList>
            <person name="Proctor R.H."/>
            <person name="McCormick S.P."/>
            <person name="Kim H.S."/>
            <person name="Cardoza R.E."/>
            <person name="Stanley A.M."/>
            <person name="Lindo L."/>
            <person name="Kelly A."/>
            <person name="Brown D.W."/>
            <person name="Lee T."/>
            <person name="Vaughan M.M."/>
            <person name="Alexander N.J."/>
            <person name="Busman M."/>
            <person name="Gutierrez S."/>
        </authorList>
    </citation>
    <scope>NUCLEOTIDE SEQUENCE [LARGE SCALE GENOMIC DNA]</scope>
    <source>
        <strain evidence="11 12">NRRL 13405</strain>
    </source>
</reference>
<keyword evidence="2" id="KW-0645">Protease</keyword>
<feature type="chain" id="PRO_5017411268" description="Peptidase A1 domain-containing protein" evidence="9">
    <location>
        <begin position="22"/>
        <end position="525"/>
    </location>
</feature>
<evidence type="ECO:0000256" key="4">
    <source>
        <dbReference type="ARBA" id="ARBA00022750"/>
    </source>
</evidence>
<keyword evidence="3 9" id="KW-0732">Signal</keyword>
<evidence type="ECO:0000256" key="2">
    <source>
        <dbReference type="ARBA" id="ARBA00022670"/>
    </source>
</evidence>
<feature type="compositionally biased region" description="Polar residues" evidence="7">
    <location>
        <begin position="429"/>
        <end position="438"/>
    </location>
</feature>
<keyword evidence="6" id="KW-0865">Zymogen</keyword>
<keyword evidence="8" id="KW-1133">Transmembrane helix</keyword>
<dbReference type="PANTHER" id="PTHR47965">
    <property type="entry name" value="ASPARTYL PROTEASE-RELATED"/>
    <property type="match status" value="1"/>
</dbReference>
<name>A0A395MWV9_9HYPO</name>
<dbReference type="SUPFAM" id="SSF50630">
    <property type="entry name" value="Acid proteases"/>
    <property type="match status" value="1"/>
</dbReference>
<dbReference type="GO" id="GO:0004190">
    <property type="term" value="F:aspartic-type endopeptidase activity"/>
    <property type="evidence" value="ECO:0007669"/>
    <property type="project" value="UniProtKB-KW"/>
</dbReference>
<evidence type="ECO:0000256" key="9">
    <source>
        <dbReference type="SAM" id="SignalP"/>
    </source>
</evidence>
<feature type="domain" description="Peptidase A1" evidence="10">
    <location>
        <begin position="43"/>
        <end position="399"/>
    </location>
</feature>
<feature type="transmembrane region" description="Helical" evidence="8">
    <location>
        <begin position="454"/>
        <end position="477"/>
    </location>
</feature>